<evidence type="ECO:0000313" key="3">
    <source>
        <dbReference type="Proteomes" id="UP001215598"/>
    </source>
</evidence>
<name>A0AAD7MZY0_9AGAR</name>
<dbReference type="Proteomes" id="UP001215598">
    <property type="component" value="Unassembled WGS sequence"/>
</dbReference>
<organism evidence="2 3">
    <name type="scientific">Mycena metata</name>
    <dbReference type="NCBI Taxonomy" id="1033252"/>
    <lineage>
        <taxon>Eukaryota</taxon>
        <taxon>Fungi</taxon>
        <taxon>Dikarya</taxon>
        <taxon>Basidiomycota</taxon>
        <taxon>Agaricomycotina</taxon>
        <taxon>Agaricomycetes</taxon>
        <taxon>Agaricomycetidae</taxon>
        <taxon>Agaricales</taxon>
        <taxon>Marasmiineae</taxon>
        <taxon>Mycenaceae</taxon>
        <taxon>Mycena</taxon>
    </lineage>
</organism>
<comment type="caution">
    <text evidence="2">The sequence shown here is derived from an EMBL/GenBank/DDBJ whole genome shotgun (WGS) entry which is preliminary data.</text>
</comment>
<evidence type="ECO:0000256" key="1">
    <source>
        <dbReference type="SAM" id="MobiDB-lite"/>
    </source>
</evidence>
<keyword evidence="3" id="KW-1185">Reference proteome</keyword>
<sequence>MTETLRDLVARRVAARLQSEDMPLCSLGSRVIDTPSPPPRSMQNTKGGLNGALKKVRFCVYAGRGREVGSGEHGVETGGDGGRESWDGAYQGGRSGLRTTYDAHAARARGEFGFGFGRFGSIRFVLANAHPGNQQPRHFGGDAREQGSGDGGSFVSTFLQGKLGAHWQAQVEGVEGTWRELYDGRGKYVGGESDYAGLSCEAIFWSPVLVKGVCLVELLPDLRPRINAAHSEPGSLTAVQPSMLSKVLKKQMILRVAQDARFSRWSCFVILQVVVFKYPIIGEICFGAEVEEKKNYIDSEQLGRKGHKERGEGLDNGDPT</sequence>
<gene>
    <name evidence="2" type="ORF">B0H16DRAFT_1465050</name>
</gene>
<accession>A0AAD7MZY0</accession>
<feature type="region of interest" description="Disordered" evidence="1">
    <location>
        <begin position="28"/>
        <end position="48"/>
    </location>
</feature>
<dbReference type="EMBL" id="JARKIB010000105">
    <property type="protein sequence ID" value="KAJ7739811.1"/>
    <property type="molecule type" value="Genomic_DNA"/>
</dbReference>
<proteinExistence type="predicted"/>
<feature type="region of interest" description="Disordered" evidence="1">
    <location>
        <begin position="301"/>
        <end position="320"/>
    </location>
</feature>
<feature type="compositionally biased region" description="Basic and acidic residues" evidence="1">
    <location>
        <begin position="301"/>
        <end position="313"/>
    </location>
</feature>
<reference evidence="2" key="1">
    <citation type="submission" date="2023-03" db="EMBL/GenBank/DDBJ databases">
        <title>Massive genome expansion in bonnet fungi (Mycena s.s.) driven by repeated elements and novel gene families across ecological guilds.</title>
        <authorList>
            <consortium name="Lawrence Berkeley National Laboratory"/>
            <person name="Harder C.B."/>
            <person name="Miyauchi S."/>
            <person name="Viragh M."/>
            <person name="Kuo A."/>
            <person name="Thoen E."/>
            <person name="Andreopoulos B."/>
            <person name="Lu D."/>
            <person name="Skrede I."/>
            <person name="Drula E."/>
            <person name="Henrissat B."/>
            <person name="Morin E."/>
            <person name="Kohler A."/>
            <person name="Barry K."/>
            <person name="LaButti K."/>
            <person name="Morin E."/>
            <person name="Salamov A."/>
            <person name="Lipzen A."/>
            <person name="Mereny Z."/>
            <person name="Hegedus B."/>
            <person name="Baldrian P."/>
            <person name="Stursova M."/>
            <person name="Weitz H."/>
            <person name="Taylor A."/>
            <person name="Grigoriev I.V."/>
            <person name="Nagy L.G."/>
            <person name="Martin F."/>
            <person name="Kauserud H."/>
        </authorList>
    </citation>
    <scope>NUCLEOTIDE SEQUENCE</scope>
    <source>
        <strain evidence="2">CBHHK182m</strain>
    </source>
</reference>
<protein>
    <submittedName>
        <fullName evidence="2">Uncharacterized protein</fullName>
    </submittedName>
</protein>
<dbReference type="AlphaFoldDB" id="A0AAD7MZY0"/>
<evidence type="ECO:0000313" key="2">
    <source>
        <dbReference type="EMBL" id="KAJ7739811.1"/>
    </source>
</evidence>